<evidence type="ECO:0000313" key="1">
    <source>
        <dbReference type="EMBL" id="KAJ6321930.1"/>
    </source>
</evidence>
<evidence type="ECO:0000313" key="2">
    <source>
        <dbReference type="Proteomes" id="UP001141253"/>
    </source>
</evidence>
<reference evidence="1" key="2">
    <citation type="journal article" date="2023" name="Int. J. Mol. Sci.">
        <title>De Novo Assembly and Annotation of 11 Diverse Shrub Willow (Salix) Genomes Reveals Novel Gene Organization in Sex-Linked Regions.</title>
        <authorList>
            <person name="Hyden B."/>
            <person name="Feng K."/>
            <person name="Yates T.B."/>
            <person name="Jawdy S."/>
            <person name="Cereghino C."/>
            <person name="Smart L.B."/>
            <person name="Muchero W."/>
        </authorList>
    </citation>
    <scope>NUCLEOTIDE SEQUENCE</scope>
    <source>
        <tissue evidence="1">Shoot tip</tissue>
    </source>
</reference>
<accession>A0ABQ9A2K3</accession>
<keyword evidence="2" id="KW-1185">Reference proteome</keyword>
<comment type="caution">
    <text evidence="1">The sequence shown here is derived from an EMBL/GenBank/DDBJ whole genome shotgun (WGS) entry which is preliminary data.</text>
</comment>
<proteinExistence type="predicted"/>
<dbReference type="Proteomes" id="UP001141253">
    <property type="component" value="Chromosome 8"/>
</dbReference>
<name>A0ABQ9A2K3_9ROSI</name>
<sequence length="112" mass="12512">MDSEDIFTCNKIYSINYVPLSNRDPWANEKEPAMADILMPSLCTLDSCPAALHKSRTESRPKYTPYAPRPALPKHDCVVYHCYGGHPSIIGVEAMICLWRGKPTGAEEGEKD</sequence>
<gene>
    <name evidence="1" type="ORF">OIU77_011921</name>
</gene>
<reference evidence="1" key="1">
    <citation type="submission" date="2022-10" db="EMBL/GenBank/DDBJ databases">
        <authorList>
            <person name="Hyden B.L."/>
            <person name="Feng K."/>
            <person name="Yates T."/>
            <person name="Jawdy S."/>
            <person name="Smart L.B."/>
            <person name="Muchero W."/>
        </authorList>
    </citation>
    <scope>NUCLEOTIDE SEQUENCE</scope>
    <source>
        <tissue evidence="1">Shoot tip</tissue>
    </source>
</reference>
<dbReference type="EMBL" id="JAPFFI010000023">
    <property type="protein sequence ID" value="KAJ6321930.1"/>
    <property type="molecule type" value="Genomic_DNA"/>
</dbReference>
<protein>
    <submittedName>
        <fullName evidence="1">Uncharacterized protein</fullName>
    </submittedName>
</protein>
<organism evidence="1 2">
    <name type="scientific">Salix suchowensis</name>
    <dbReference type="NCBI Taxonomy" id="1278906"/>
    <lineage>
        <taxon>Eukaryota</taxon>
        <taxon>Viridiplantae</taxon>
        <taxon>Streptophyta</taxon>
        <taxon>Embryophyta</taxon>
        <taxon>Tracheophyta</taxon>
        <taxon>Spermatophyta</taxon>
        <taxon>Magnoliopsida</taxon>
        <taxon>eudicotyledons</taxon>
        <taxon>Gunneridae</taxon>
        <taxon>Pentapetalae</taxon>
        <taxon>rosids</taxon>
        <taxon>fabids</taxon>
        <taxon>Malpighiales</taxon>
        <taxon>Salicaceae</taxon>
        <taxon>Saliceae</taxon>
        <taxon>Salix</taxon>
    </lineage>
</organism>